<evidence type="ECO:0000313" key="4">
    <source>
        <dbReference type="Proteomes" id="UP000009170"/>
    </source>
</evidence>
<dbReference type="RefSeq" id="XP_003083579.2">
    <property type="nucleotide sequence ID" value="XM_003083531.2"/>
</dbReference>
<evidence type="ECO:0000313" key="3">
    <source>
        <dbReference type="EMBL" id="CEG00345.1"/>
    </source>
</evidence>
<proteinExistence type="predicted"/>
<feature type="compositionally biased region" description="Basic residues" evidence="1">
    <location>
        <begin position="170"/>
        <end position="182"/>
    </location>
</feature>
<dbReference type="KEGG" id="ota:OT_ostta16g01330"/>
<accession>A0A096P8W4</accession>
<reference evidence="3 4" key="2">
    <citation type="journal article" date="2014" name="BMC Genomics">
        <title>An improved genome of the model marine alga Ostreococcus tauri unfolds by assessing Illumina de novo assemblies.</title>
        <authorList>
            <person name="Blanc-Mathieu R."/>
            <person name="Verhelst B."/>
            <person name="Derelle E."/>
            <person name="Rombauts S."/>
            <person name="Bouget F.Y."/>
            <person name="Carre I."/>
            <person name="Chateau A."/>
            <person name="Eyre-Walker A."/>
            <person name="Grimsley N."/>
            <person name="Moreau H."/>
            <person name="Piegu B."/>
            <person name="Rivals E."/>
            <person name="Schackwitz W."/>
            <person name="Van de Peer Y."/>
            <person name="Piganeau G."/>
        </authorList>
    </citation>
    <scope>NUCLEOTIDE SEQUENCE [LARGE SCALE GENOMIC DNA]</scope>
    <source>
        <strain evidence="4">OTTH 0595 / CCAP 157/2 / RCC745</strain>
    </source>
</reference>
<sequence>MALRTMDPRTTSRSRYLGFGTCAAVRGWTTTRARGGTLTARAKSASSELRLDRGRGRDGCDGRRKTEALVSVDLGPSVVLGSSLMVSAVALYQVRASRPEVSRDKDVFFSSIGLLCGGILIFQGWRLDPLMLFGQLLTTATAVAFATETISLRQELLNAEDAGNLGGRPRGGRGRSGRRPRRMQSLPPVSDRNVDYGARREYGREDAVDLEANVYDASAGVGNNRASSSAYGGRRGAMDDRYDDYNDIQDGLDALDGDFADEESPYRDGFRTATGETPPAPRPSTGKNWESDDWDFE</sequence>
<keyword evidence="2" id="KW-1133">Transmembrane helix</keyword>
<comment type="caution">
    <text evidence="3">The sequence shown here is derived from an EMBL/GenBank/DDBJ whole genome shotgun (WGS) entry which is preliminary data.</text>
</comment>
<dbReference type="EMBL" id="CAID01000016">
    <property type="protein sequence ID" value="CEG00345.1"/>
    <property type="molecule type" value="Genomic_DNA"/>
</dbReference>
<dbReference type="GeneID" id="9830953"/>
<dbReference type="Proteomes" id="UP000009170">
    <property type="component" value="Unassembled WGS sequence"/>
</dbReference>
<keyword evidence="2" id="KW-0812">Transmembrane</keyword>
<feature type="region of interest" description="Disordered" evidence="1">
    <location>
        <begin position="161"/>
        <end position="198"/>
    </location>
</feature>
<dbReference type="OrthoDB" id="34884at2759"/>
<dbReference type="InterPro" id="IPR010004">
    <property type="entry name" value="Uncharacterised_Ycf66"/>
</dbReference>
<feature type="transmembrane region" description="Helical" evidence="2">
    <location>
        <begin position="106"/>
        <end position="124"/>
    </location>
</feature>
<evidence type="ECO:0000256" key="1">
    <source>
        <dbReference type="SAM" id="MobiDB-lite"/>
    </source>
</evidence>
<feature type="region of interest" description="Disordered" evidence="1">
    <location>
        <begin position="256"/>
        <end position="297"/>
    </location>
</feature>
<name>A0A096P8W4_OSTTA</name>
<evidence type="ECO:0000256" key="2">
    <source>
        <dbReference type="SAM" id="Phobius"/>
    </source>
</evidence>
<gene>
    <name evidence="3" type="ORF">OT_ostta16g01330</name>
</gene>
<dbReference type="AlphaFoldDB" id="A0A096P8W4"/>
<dbReference type="Pfam" id="PF07444">
    <property type="entry name" value="Ycf66_N"/>
    <property type="match status" value="1"/>
</dbReference>
<reference evidence="4" key="1">
    <citation type="journal article" date="2006" name="Proc. Natl. Acad. Sci. U.S.A.">
        <title>Genome analysis of the smallest free-living eukaryote Ostreococcus tauri unveils many unique features.</title>
        <authorList>
            <person name="Derelle E."/>
            <person name="Ferraz C."/>
            <person name="Rombauts S."/>
            <person name="Rouze P."/>
            <person name="Worden A.Z."/>
            <person name="Robbens S."/>
            <person name="Partensky F."/>
            <person name="Degroeve S."/>
            <person name="Echeynie S."/>
            <person name="Cooke R."/>
            <person name="Saeys Y."/>
            <person name="Wuyts J."/>
            <person name="Jabbari K."/>
            <person name="Bowler C."/>
            <person name="Panaud O."/>
            <person name="Piegu B."/>
            <person name="Ball S.G."/>
            <person name="Ral J.-P."/>
            <person name="Bouget F.-Y."/>
            <person name="Piganeau G."/>
            <person name="De Baets B."/>
            <person name="Picard A."/>
            <person name="Delseny M."/>
            <person name="Demaille J."/>
            <person name="Van de Peer Y."/>
            <person name="Moreau H."/>
        </authorList>
    </citation>
    <scope>NUCLEOTIDE SEQUENCE [LARGE SCALE GENOMIC DNA]</scope>
    <source>
        <strain evidence="4">OTTH 0595 / CCAP 157/2 / RCC745</strain>
    </source>
</reference>
<dbReference type="InParanoid" id="A0A096P8W4"/>
<organism evidence="3 4">
    <name type="scientific">Ostreococcus tauri</name>
    <name type="common">Marine green alga</name>
    <dbReference type="NCBI Taxonomy" id="70448"/>
    <lineage>
        <taxon>Eukaryota</taxon>
        <taxon>Viridiplantae</taxon>
        <taxon>Chlorophyta</taxon>
        <taxon>Mamiellophyceae</taxon>
        <taxon>Mamiellales</taxon>
        <taxon>Bathycoccaceae</taxon>
        <taxon>Ostreococcus</taxon>
    </lineage>
</organism>
<keyword evidence="4" id="KW-1185">Reference proteome</keyword>
<dbReference type="STRING" id="70448.A0A096P8W4"/>
<protein>
    <submittedName>
        <fullName evidence="3">Uncharacterized protein</fullName>
    </submittedName>
</protein>
<keyword evidence="2" id="KW-0472">Membrane</keyword>